<feature type="transmembrane region" description="Helical" evidence="2">
    <location>
        <begin position="45"/>
        <end position="66"/>
    </location>
</feature>
<dbReference type="Gene3D" id="1.10.287.2610">
    <property type="match status" value="1"/>
</dbReference>
<reference evidence="5 6" key="1">
    <citation type="journal article" date="2019" name="Nat. Med.">
        <title>A library of human gut bacterial isolates paired with longitudinal multiomics data enables mechanistic microbiome research.</title>
        <authorList>
            <person name="Poyet M."/>
            <person name="Groussin M."/>
            <person name="Gibbons S.M."/>
            <person name="Avila-Pacheco J."/>
            <person name="Jiang X."/>
            <person name="Kearney S.M."/>
            <person name="Perrotta A.R."/>
            <person name="Berdy B."/>
            <person name="Zhao S."/>
            <person name="Lieberman T.D."/>
            <person name="Swanson P.K."/>
            <person name="Smith M."/>
            <person name="Roesemann S."/>
            <person name="Alexander J.E."/>
            <person name="Rich S.A."/>
            <person name="Livny J."/>
            <person name="Vlamakis H."/>
            <person name="Clish C."/>
            <person name="Bullock K."/>
            <person name="Deik A."/>
            <person name="Scott J."/>
            <person name="Pierce K.A."/>
            <person name="Xavier R.J."/>
            <person name="Alm E.J."/>
        </authorList>
    </citation>
    <scope>NUCLEOTIDE SEQUENCE [LARGE SCALE GENOMIC DNA]</scope>
    <source>
        <strain evidence="3 6">BIOML-A13</strain>
        <strain evidence="4 5">BIOML-A3</strain>
    </source>
</reference>
<dbReference type="EMBL" id="WNBW01000005">
    <property type="protein sequence ID" value="MTU04265.1"/>
    <property type="molecule type" value="Genomic_DNA"/>
</dbReference>
<keyword evidence="5" id="KW-1185">Reference proteome</keyword>
<keyword evidence="1" id="KW-0175">Coiled coil</keyword>
<dbReference type="Pfam" id="PF11283">
    <property type="entry name" value="DUF3084"/>
    <property type="match status" value="1"/>
</dbReference>
<feature type="coiled-coil region" evidence="1">
    <location>
        <begin position="70"/>
        <end position="181"/>
    </location>
</feature>
<sequence length="390" mass="42010">MFGLRLILILAVVGGLIAFIGDKLGSKIGKKKLSVFGLRPYHTSVLMTVITGILIASITLVTMAVASDSARTAMFGMEKLQNELAALNREKDQASVALAKAQADVAEKNKAILALDEQIKASAAEKAAIENQLVVARQNYEEAKGQLQQAQSAVGELSQAKQSLEGEVTNLEQMTERLRRGILAIREGQVVFRSGEVVYAGVLKGSLNDEENSRQMQLFLATANEVTLHRMGIEAEEAVQAIWMPNEVIEEALTRIKAAQGNIFVRVRTVANIIAGEPAVCTLELAADNRIYKNNELIFSKEIDLEQSESSMNGEILEFLSDINRVAVAAGVIPDPLTGKVGNMDAGTMVETGEKMAKYGGKVILKAYAKGDINASGPVLLRLEVENAGK</sequence>
<protein>
    <submittedName>
        <fullName evidence="3">DUF3084 domain-containing protein</fullName>
    </submittedName>
</protein>
<evidence type="ECO:0000313" key="5">
    <source>
        <dbReference type="Proteomes" id="UP000443070"/>
    </source>
</evidence>
<gene>
    <name evidence="3" type="ORF">GMD11_07985</name>
    <name evidence="4" type="ORF">GMD18_07640</name>
</gene>
<name>A0A7X3BW27_9FIRM</name>
<dbReference type="EMBL" id="WNBM01000005">
    <property type="protein sequence ID" value="MTT76201.1"/>
    <property type="molecule type" value="Genomic_DNA"/>
</dbReference>
<evidence type="ECO:0000256" key="2">
    <source>
        <dbReference type="SAM" id="Phobius"/>
    </source>
</evidence>
<evidence type="ECO:0000256" key="1">
    <source>
        <dbReference type="SAM" id="Coils"/>
    </source>
</evidence>
<evidence type="ECO:0000313" key="6">
    <source>
        <dbReference type="Proteomes" id="UP000484547"/>
    </source>
</evidence>
<dbReference type="AlphaFoldDB" id="A0A7X3BW27"/>
<dbReference type="OrthoDB" id="9812848at2"/>
<dbReference type="InterPro" id="IPR021435">
    <property type="entry name" value="DUF3084"/>
</dbReference>
<feature type="transmembrane region" description="Helical" evidence="2">
    <location>
        <begin position="6"/>
        <end position="24"/>
    </location>
</feature>
<keyword evidence="2" id="KW-1133">Transmembrane helix</keyword>
<proteinExistence type="predicted"/>
<keyword evidence="2" id="KW-0472">Membrane</keyword>
<dbReference type="RefSeq" id="WP_155164088.1">
    <property type="nucleotide sequence ID" value="NZ_WNBG01000005.1"/>
</dbReference>
<organism evidence="3 6">
    <name type="scientific">Phascolarctobacterium faecium</name>
    <dbReference type="NCBI Taxonomy" id="33025"/>
    <lineage>
        <taxon>Bacteria</taxon>
        <taxon>Bacillati</taxon>
        <taxon>Bacillota</taxon>
        <taxon>Negativicutes</taxon>
        <taxon>Acidaminococcales</taxon>
        <taxon>Acidaminococcaceae</taxon>
        <taxon>Phascolarctobacterium</taxon>
    </lineage>
</organism>
<evidence type="ECO:0000313" key="4">
    <source>
        <dbReference type="EMBL" id="MTU04265.1"/>
    </source>
</evidence>
<keyword evidence="2" id="KW-0812">Transmembrane</keyword>
<comment type="caution">
    <text evidence="3">The sequence shown here is derived from an EMBL/GenBank/DDBJ whole genome shotgun (WGS) entry which is preliminary data.</text>
</comment>
<dbReference type="Proteomes" id="UP000443070">
    <property type="component" value="Unassembled WGS sequence"/>
</dbReference>
<dbReference type="Proteomes" id="UP000484547">
    <property type="component" value="Unassembled WGS sequence"/>
</dbReference>
<accession>A0A7X3BW27</accession>
<evidence type="ECO:0000313" key="3">
    <source>
        <dbReference type="EMBL" id="MTT76201.1"/>
    </source>
</evidence>